<dbReference type="PIRSF" id="PIRSF012641">
    <property type="entry name" value="UCP012641"/>
    <property type="match status" value="1"/>
</dbReference>
<protein>
    <submittedName>
        <fullName evidence="2">Zinc-binding metallopeptidase</fullName>
    </submittedName>
</protein>
<gene>
    <name evidence="2" type="ORF">JJB09_10845</name>
</gene>
<dbReference type="Proteomes" id="UP000633219">
    <property type="component" value="Unassembled WGS sequence"/>
</dbReference>
<comment type="caution">
    <text evidence="2">The sequence shown here is derived from an EMBL/GenBank/DDBJ whole genome shotgun (WGS) entry which is preliminary data.</text>
</comment>
<keyword evidence="3" id="KW-1185">Reference proteome</keyword>
<dbReference type="AlphaFoldDB" id="A0A936YLA0"/>
<feature type="domain" description="Zinc-ribbon" evidence="1">
    <location>
        <begin position="3"/>
        <end position="93"/>
    </location>
</feature>
<sequence length="361" mass="39938">MKLFRCQKCGTAIHFTNDVCLTCGFRLGYICELFTMSALVEEGDRLKALADPGKSYIFCRNANEAACNWLAPTDGGNPYCLACHYNLTIPDLSVAGNLARWQKVEQAKKHLFYSLTRFGLPIPSRRDYPDRGLAFEFLAERHDANGGVRQVQTGHAGGLISVDIAEAGDAEREVRRTSMGEPYRTLIGHFRHEIGHFYWDLLVRDRGGVDAFRAVFGDPEEDYAVALKRHYRNGAPPDWQVTFISAYASAHPWEDFAETWAHCFHMIDGLETAHAYGIKPGLKFQNADAGPIQATGFDPYAATDIEPVIAAWVPLTVAINSVNRSLGQADFYPFVLSEAVIGKIAFVLKLIAGARCQPGAS</sequence>
<accession>A0A936YLA0</accession>
<name>A0A936YLA0_9HYPH</name>
<evidence type="ECO:0000259" key="1">
    <source>
        <dbReference type="Pfam" id="PF10005"/>
    </source>
</evidence>
<dbReference type="InterPro" id="IPR031321">
    <property type="entry name" value="UCP012641"/>
</dbReference>
<dbReference type="InterPro" id="IPR011201">
    <property type="entry name" value="Zinc-ribbon_6_bact"/>
</dbReference>
<proteinExistence type="predicted"/>
<evidence type="ECO:0000313" key="3">
    <source>
        <dbReference type="Proteomes" id="UP000633219"/>
    </source>
</evidence>
<evidence type="ECO:0000313" key="2">
    <source>
        <dbReference type="EMBL" id="MBL0372524.1"/>
    </source>
</evidence>
<dbReference type="RefSeq" id="WP_201657410.1">
    <property type="nucleotide sequence ID" value="NZ_JAEQNC010000005.1"/>
</dbReference>
<dbReference type="Pfam" id="PF15887">
    <property type="entry name" value="Peptidase_Mx"/>
    <property type="match status" value="1"/>
</dbReference>
<reference evidence="2" key="1">
    <citation type="submission" date="2021-01" db="EMBL/GenBank/DDBJ databases">
        <title>Rhizobium sp. strain KVB221 16S ribosomal RNA gene Genome sequencing and assembly.</title>
        <authorList>
            <person name="Kang M."/>
        </authorList>
    </citation>
    <scope>NUCLEOTIDE SEQUENCE</scope>
    <source>
        <strain evidence="2">KVB221</strain>
    </source>
</reference>
<dbReference type="EMBL" id="JAEQNC010000005">
    <property type="protein sequence ID" value="MBL0372524.1"/>
    <property type="molecule type" value="Genomic_DNA"/>
</dbReference>
<dbReference type="Pfam" id="PF10005">
    <property type="entry name" value="Zn_ribbon_DZR_6"/>
    <property type="match status" value="1"/>
</dbReference>
<organism evidence="2 3">
    <name type="scientific">Rhizobium setariae</name>
    <dbReference type="NCBI Taxonomy" id="2801340"/>
    <lineage>
        <taxon>Bacteria</taxon>
        <taxon>Pseudomonadati</taxon>
        <taxon>Pseudomonadota</taxon>
        <taxon>Alphaproteobacteria</taxon>
        <taxon>Hyphomicrobiales</taxon>
        <taxon>Rhizobiaceae</taxon>
        <taxon>Rhizobium/Agrobacterium group</taxon>
        <taxon>Rhizobium</taxon>
    </lineage>
</organism>